<evidence type="ECO:0000313" key="2">
    <source>
        <dbReference type="Proteomes" id="UP001055940"/>
    </source>
</evidence>
<evidence type="ECO:0000313" key="1">
    <source>
        <dbReference type="EMBL" id="USY17041.1"/>
    </source>
</evidence>
<dbReference type="EMBL" id="CP099837">
    <property type="protein sequence ID" value="USY17041.1"/>
    <property type="molecule type" value="Genomic_DNA"/>
</dbReference>
<sequence length="137" mass="15423">MNEYVRFQSVVPNRRGRFPGVFALANGLARTGLLTQQDAAWHRSANDRGNAMHTDPTTVDPDCYDPVLHPGARAWFRASSAELLDMTRAYLDLLDRYGVGWVELRTTSPGRITYEDAVQCVAVPATFEENWPWPQPS</sequence>
<accession>A0ABY5CZ06</accession>
<protein>
    <submittedName>
        <fullName evidence="1">Uncharacterized protein</fullName>
    </submittedName>
</protein>
<keyword evidence="2" id="KW-1185">Reference proteome</keyword>
<organism evidence="1 2">
    <name type="scientific">Nocardiopsis exhalans</name>
    <dbReference type="NCBI Taxonomy" id="163604"/>
    <lineage>
        <taxon>Bacteria</taxon>
        <taxon>Bacillati</taxon>
        <taxon>Actinomycetota</taxon>
        <taxon>Actinomycetes</taxon>
        <taxon>Streptosporangiales</taxon>
        <taxon>Nocardiopsidaceae</taxon>
        <taxon>Nocardiopsis</taxon>
    </lineage>
</organism>
<gene>
    <name evidence="1" type="ORF">NE857_16865</name>
</gene>
<dbReference type="RefSeq" id="WP_254416630.1">
    <property type="nucleotide sequence ID" value="NZ_BAAAJB010000051.1"/>
</dbReference>
<reference evidence="1" key="1">
    <citation type="submission" date="2022-06" db="EMBL/GenBank/DDBJ databases">
        <authorList>
            <person name="Ping M."/>
        </authorList>
    </citation>
    <scope>NUCLEOTIDE SEQUENCE</scope>
    <source>
        <strain evidence="1">JCM11759T</strain>
    </source>
</reference>
<proteinExistence type="predicted"/>
<dbReference type="Proteomes" id="UP001055940">
    <property type="component" value="Chromosome"/>
</dbReference>
<name>A0ABY5CZ06_9ACTN</name>